<accession>A0A7W8DIQ7</accession>
<keyword evidence="1" id="KW-1133">Transmembrane helix</keyword>
<dbReference type="AlphaFoldDB" id="A0A7W8DIQ7"/>
<keyword evidence="3" id="KW-1185">Reference proteome</keyword>
<dbReference type="RefSeq" id="WP_184337983.1">
    <property type="nucleotide sequence ID" value="NZ_JACHIG010000001.1"/>
</dbReference>
<comment type="caution">
    <text evidence="2">The sequence shown here is derived from an EMBL/GenBank/DDBJ whole genome shotgun (WGS) entry which is preliminary data.</text>
</comment>
<proteinExistence type="predicted"/>
<evidence type="ECO:0008006" key="4">
    <source>
        <dbReference type="Google" id="ProtNLM"/>
    </source>
</evidence>
<evidence type="ECO:0000313" key="3">
    <source>
        <dbReference type="Proteomes" id="UP000590740"/>
    </source>
</evidence>
<sequence length="98" mass="10630">MSTRFKPPGQCPACGEWVPRGAAACDECGACAKSGWSGNTHTDGLDLPDEEEFNYDDFIASEFGGKGSREIAGSKLWWWVALVLFLILVFGAVIPAFR</sequence>
<keyword evidence="1" id="KW-0812">Transmembrane</keyword>
<organism evidence="2 3">
    <name type="scientific">Prosthecobacter vanneervenii</name>
    <dbReference type="NCBI Taxonomy" id="48466"/>
    <lineage>
        <taxon>Bacteria</taxon>
        <taxon>Pseudomonadati</taxon>
        <taxon>Verrucomicrobiota</taxon>
        <taxon>Verrucomicrobiia</taxon>
        <taxon>Verrucomicrobiales</taxon>
        <taxon>Verrucomicrobiaceae</taxon>
        <taxon>Prosthecobacter</taxon>
    </lineage>
</organism>
<gene>
    <name evidence="2" type="ORF">HNQ65_000595</name>
</gene>
<reference evidence="2 3" key="1">
    <citation type="submission" date="2020-08" db="EMBL/GenBank/DDBJ databases">
        <title>Genomic Encyclopedia of Type Strains, Phase IV (KMG-IV): sequencing the most valuable type-strain genomes for metagenomic binning, comparative biology and taxonomic classification.</title>
        <authorList>
            <person name="Goeker M."/>
        </authorList>
    </citation>
    <scope>NUCLEOTIDE SEQUENCE [LARGE SCALE GENOMIC DNA]</scope>
    <source>
        <strain evidence="2 3">DSM 12252</strain>
    </source>
</reference>
<evidence type="ECO:0000313" key="2">
    <source>
        <dbReference type="EMBL" id="MBB5031041.1"/>
    </source>
</evidence>
<keyword evidence="1" id="KW-0472">Membrane</keyword>
<evidence type="ECO:0000256" key="1">
    <source>
        <dbReference type="SAM" id="Phobius"/>
    </source>
</evidence>
<feature type="transmembrane region" description="Helical" evidence="1">
    <location>
        <begin position="76"/>
        <end position="97"/>
    </location>
</feature>
<dbReference type="Proteomes" id="UP000590740">
    <property type="component" value="Unassembled WGS sequence"/>
</dbReference>
<dbReference type="EMBL" id="JACHIG010000001">
    <property type="protein sequence ID" value="MBB5031041.1"/>
    <property type="molecule type" value="Genomic_DNA"/>
</dbReference>
<protein>
    <recommendedName>
        <fullName evidence="4">Zinc ribbon domain-containing protein</fullName>
    </recommendedName>
</protein>
<name>A0A7W8DIQ7_9BACT</name>